<keyword evidence="7" id="KW-0378">Hydrolase</keyword>
<sequence length="538" mass="60027">MIRSKGWFIWMTVLVTASMLVTPTVQAAPETPYYGKDYSQTEQVQALYPDPDQRFDTPAFTSGKQRFTSQEEMLAYLHKLDRKTPWTKLTIFGHSQDGRALPALFYQKGSGKGKPTVWLQGQIHGNEPAAGEAVLATAKRLAGAEGKKLLNHINVVVVPRVNPDGSYAFQRHMADDLDGNRDHMKFDTPEVQALHSLYNRVQPEVTIDAHEYNPDPKLLRDVGKEGALKYHDLLILSGKNLNIPDEIRTFADETMVANAKETLTEKGFSSGDYYTAANKNGQLEITEGGPDPRIGRNNLALKPSLSFLVETRGIGIGRENFLRRVSAQVTTHQSLLESAAAHADQIEEMVGDARQSLVDKGRTAGDDDELIVKSEAKEIPNSTLPVVDIAEAKIKQIPVRFFSHSDGEATLTRERPTAYFLEPEQQDAVERLKNAGVNVKRLKKETTLPVETYTVTSKETADQPYEGHPQHEVTTDIIEQTITLPKGSWMIPMDQPTANLAALAMEPESTDSYVTFGFIPSKEGETLPIYRYMEERDW</sequence>
<evidence type="ECO:0000313" key="14">
    <source>
        <dbReference type="Proteomes" id="UP000199387"/>
    </source>
</evidence>
<evidence type="ECO:0000256" key="7">
    <source>
        <dbReference type="ARBA" id="ARBA00022801"/>
    </source>
</evidence>
<feature type="signal peptide" evidence="11">
    <location>
        <begin position="1"/>
        <end position="27"/>
    </location>
</feature>
<evidence type="ECO:0000256" key="5">
    <source>
        <dbReference type="ARBA" id="ARBA00022670"/>
    </source>
</evidence>
<comment type="subcellular location">
    <subcellularLocation>
        <location evidence="2">Secreted</location>
    </subcellularLocation>
</comment>
<dbReference type="Proteomes" id="UP000199387">
    <property type="component" value="Unassembled WGS sequence"/>
</dbReference>
<evidence type="ECO:0000256" key="11">
    <source>
        <dbReference type="SAM" id="SignalP"/>
    </source>
</evidence>
<dbReference type="PANTHER" id="PTHR11705">
    <property type="entry name" value="PROTEASE FAMILY M14 CARBOXYPEPTIDASE A,B"/>
    <property type="match status" value="1"/>
</dbReference>
<dbReference type="CDD" id="cd06242">
    <property type="entry name" value="M14-like"/>
    <property type="match status" value="1"/>
</dbReference>
<dbReference type="GO" id="GO:0004181">
    <property type="term" value="F:metallocarboxypeptidase activity"/>
    <property type="evidence" value="ECO:0007669"/>
    <property type="project" value="InterPro"/>
</dbReference>
<dbReference type="Gene3D" id="3.40.630.10">
    <property type="entry name" value="Zn peptidases"/>
    <property type="match status" value="1"/>
</dbReference>
<dbReference type="EMBL" id="FMZA01000022">
    <property type="protein sequence ID" value="SDC93039.1"/>
    <property type="molecule type" value="Genomic_DNA"/>
</dbReference>
<evidence type="ECO:0000256" key="4">
    <source>
        <dbReference type="ARBA" id="ARBA00022525"/>
    </source>
</evidence>
<keyword evidence="9" id="KW-0325">Glycoprotein</keyword>
<accession>A0A1G6QKT1</accession>
<keyword evidence="14" id="KW-1185">Reference proteome</keyword>
<feature type="active site" description="Proton donor/acceptor" evidence="10">
    <location>
        <position position="310"/>
    </location>
</feature>
<keyword evidence="4" id="KW-0964">Secreted</keyword>
<keyword evidence="8" id="KW-0843">Virulence</keyword>
<dbReference type="AlphaFoldDB" id="A0A1G6QKT1"/>
<dbReference type="GO" id="GO:0006508">
    <property type="term" value="P:proteolysis"/>
    <property type="evidence" value="ECO:0007669"/>
    <property type="project" value="UniProtKB-KW"/>
</dbReference>
<dbReference type="SUPFAM" id="SSF53187">
    <property type="entry name" value="Zn-dependent exopeptidases"/>
    <property type="match status" value="1"/>
</dbReference>
<reference evidence="13 14" key="1">
    <citation type="submission" date="2016-10" db="EMBL/GenBank/DDBJ databases">
        <authorList>
            <person name="de Groot N.N."/>
        </authorList>
    </citation>
    <scope>NUCLEOTIDE SEQUENCE [LARGE SCALE GENOMIC DNA]</scope>
    <source>
        <strain evidence="13 14">DSM 45514</strain>
    </source>
</reference>
<evidence type="ECO:0000256" key="3">
    <source>
        <dbReference type="ARBA" id="ARBA00005988"/>
    </source>
</evidence>
<dbReference type="RefSeq" id="WP_245662286.1">
    <property type="nucleotide sequence ID" value="NZ_FMZA01000022.1"/>
</dbReference>
<dbReference type="PANTHER" id="PTHR11705:SF83">
    <property type="entry name" value="INACTIVE METALLOCARBOXYPEPTIDASE ECM14"/>
    <property type="match status" value="1"/>
</dbReference>
<evidence type="ECO:0000256" key="1">
    <source>
        <dbReference type="ARBA" id="ARBA00001947"/>
    </source>
</evidence>
<dbReference type="Pfam" id="PF00246">
    <property type="entry name" value="Peptidase_M14"/>
    <property type="match status" value="1"/>
</dbReference>
<keyword evidence="6 11" id="KW-0732">Signal</keyword>
<dbReference type="SMART" id="SM00631">
    <property type="entry name" value="Zn_pept"/>
    <property type="match status" value="1"/>
</dbReference>
<organism evidence="13 14">
    <name type="scientific">Melghirimyces thermohalophilus</name>
    <dbReference type="NCBI Taxonomy" id="1236220"/>
    <lineage>
        <taxon>Bacteria</taxon>
        <taxon>Bacillati</taxon>
        <taxon>Bacillota</taxon>
        <taxon>Bacilli</taxon>
        <taxon>Bacillales</taxon>
        <taxon>Thermoactinomycetaceae</taxon>
        <taxon>Melghirimyces</taxon>
    </lineage>
</organism>
<gene>
    <name evidence="13" type="ORF">SAMN04488112_12241</name>
</gene>
<dbReference type="InterPro" id="IPR000834">
    <property type="entry name" value="Peptidase_M14"/>
</dbReference>
<evidence type="ECO:0000256" key="8">
    <source>
        <dbReference type="ARBA" id="ARBA00023026"/>
    </source>
</evidence>
<dbReference type="STRING" id="1236220.SAMN04488112_12241"/>
<comment type="cofactor">
    <cofactor evidence="1">
        <name>Zn(2+)</name>
        <dbReference type="ChEBI" id="CHEBI:29105"/>
    </cofactor>
</comment>
<keyword evidence="13" id="KW-0121">Carboxypeptidase</keyword>
<dbReference type="GO" id="GO:0005615">
    <property type="term" value="C:extracellular space"/>
    <property type="evidence" value="ECO:0007669"/>
    <property type="project" value="TreeGrafter"/>
</dbReference>
<evidence type="ECO:0000256" key="6">
    <source>
        <dbReference type="ARBA" id="ARBA00022729"/>
    </source>
</evidence>
<protein>
    <submittedName>
        <fullName evidence="13">Zinc carboxypeptidase</fullName>
    </submittedName>
</protein>
<evidence type="ECO:0000256" key="9">
    <source>
        <dbReference type="ARBA" id="ARBA00023180"/>
    </source>
</evidence>
<evidence type="ECO:0000313" key="13">
    <source>
        <dbReference type="EMBL" id="SDC93039.1"/>
    </source>
</evidence>
<evidence type="ECO:0000256" key="2">
    <source>
        <dbReference type="ARBA" id="ARBA00004613"/>
    </source>
</evidence>
<feature type="chain" id="PRO_5011568588" evidence="11">
    <location>
        <begin position="28"/>
        <end position="538"/>
    </location>
</feature>
<feature type="domain" description="Peptidase M14" evidence="12">
    <location>
        <begin position="66"/>
        <end position="346"/>
    </location>
</feature>
<evidence type="ECO:0000259" key="12">
    <source>
        <dbReference type="PROSITE" id="PS52035"/>
    </source>
</evidence>
<comment type="similarity">
    <text evidence="3 10">Belongs to the peptidase M14 family.</text>
</comment>
<evidence type="ECO:0000256" key="10">
    <source>
        <dbReference type="PROSITE-ProRule" id="PRU01379"/>
    </source>
</evidence>
<dbReference type="PROSITE" id="PS52035">
    <property type="entry name" value="PEPTIDASE_M14"/>
    <property type="match status" value="1"/>
</dbReference>
<name>A0A1G6QKT1_9BACL</name>
<dbReference type="GO" id="GO:0008270">
    <property type="term" value="F:zinc ion binding"/>
    <property type="evidence" value="ECO:0007669"/>
    <property type="project" value="InterPro"/>
</dbReference>
<keyword evidence="5" id="KW-0645">Protease</keyword>
<proteinExistence type="inferred from homology"/>